<sequence>MVQLKVSANMLHTRWSGSHWVCYVSGLTETFGCLAIVAGTLGRLSKHVNTSHREPSGP</sequence>
<keyword evidence="1" id="KW-0812">Transmembrane</keyword>
<evidence type="ECO:0000313" key="3">
    <source>
        <dbReference type="Proteomes" id="UP001152519"/>
    </source>
</evidence>
<dbReference type="EMBL" id="CAJSLV010000067">
    <property type="protein sequence ID" value="CAG6395895.1"/>
    <property type="molecule type" value="Genomic_DNA"/>
</dbReference>
<keyword evidence="3" id="KW-1185">Reference proteome</keyword>
<organism evidence="2 3">
    <name type="scientific">Actinacidiphila cocklensis</name>
    <dbReference type="NCBI Taxonomy" id="887465"/>
    <lineage>
        <taxon>Bacteria</taxon>
        <taxon>Bacillati</taxon>
        <taxon>Actinomycetota</taxon>
        <taxon>Actinomycetes</taxon>
        <taxon>Kitasatosporales</taxon>
        <taxon>Streptomycetaceae</taxon>
        <taxon>Actinacidiphila</taxon>
    </lineage>
</organism>
<dbReference type="AlphaFoldDB" id="A0A9W4DYL8"/>
<evidence type="ECO:0000313" key="2">
    <source>
        <dbReference type="EMBL" id="CAG6395895.1"/>
    </source>
</evidence>
<comment type="caution">
    <text evidence="2">The sequence shown here is derived from an EMBL/GenBank/DDBJ whole genome shotgun (WGS) entry which is preliminary data.</text>
</comment>
<gene>
    <name evidence="2" type="ORF">SCOCK_370046</name>
</gene>
<protein>
    <submittedName>
        <fullName evidence="2">Uncharacterized protein</fullName>
    </submittedName>
</protein>
<dbReference type="Proteomes" id="UP001152519">
    <property type="component" value="Unassembled WGS sequence"/>
</dbReference>
<evidence type="ECO:0000256" key="1">
    <source>
        <dbReference type="SAM" id="Phobius"/>
    </source>
</evidence>
<reference evidence="2" key="1">
    <citation type="submission" date="2021-05" db="EMBL/GenBank/DDBJ databases">
        <authorList>
            <person name="Arsene-Ploetze F."/>
        </authorList>
    </citation>
    <scope>NUCLEOTIDE SEQUENCE</scope>
    <source>
        <strain evidence="2">DSM 42138</strain>
    </source>
</reference>
<keyword evidence="1" id="KW-0472">Membrane</keyword>
<feature type="transmembrane region" description="Helical" evidence="1">
    <location>
        <begin position="20"/>
        <end position="41"/>
    </location>
</feature>
<accession>A0A9W4DYL8</accession>
<proteinExistence type="predicted"/>
<name>A0A9W4DYL8_9ACTN</name>
<keyword evidence="1" id="KW-1133">Transmembrane helix</keyword>